<gene>
    <name evidence="3" type="ORF">ACFP1K_12710</name>
</gene>
<protein>
    <submittedName>
        <fullName evidence="3">Metallopeptidase TldD-related protein</fullName>
    </submittedName>
</protein>
<evidence type="ECO:0000313" key="4">
    <source>
        <dbReference type="Proteomes" id="UP001596137"/>
    </source>
</evidence>
<proteinExistence type="predicted"/>
<feature type="compositionally biased region" description="Basic and acidic residues" evidence="1">
    <location>
        <begin position="351"/>
        <end position="360"/>
    </location>
</feature>
<comment type="caution">
    <text evidence="3">The sequence shown here is derived from an EMBL/GenBank/DDBJ whole genome shotgun (WGS) entry which is preliminary data.</text>
</comment>
<sequence>MSGDEFGPLAAEELLGASRRLLDAVAAAGGDAADVQAVSTSVRATQVFADGTHTGRDGVTTVTGLRVRAGGGVAGMLLGAPPGDPAPVARLAVELARRSRLAADPRDLPPLTTQASGTEPSASPAGHPHAVVAHAGAGPADAVIHPVPAEPDVPFEYCRELLSRLLTPVEGPVALGAEHVRSQSWTVVADTAGTAVAYEQAGHHAWHWLEGLGGHMVDGLAATRFGELSWDALAARAHEFRAVHLAGPRAVVESGPRPVLLHPEVAAHLVRSLGFLLSAGNVLAGMRPLLSRVGKRIAAPAVTLVDDPPAPVDAQATPTRRQTLLEAGVLRGFLTSRDNAAVLGVPPSGSARREAPDKPAVESPSRIRLTPGTRSVDALRSGMDDGIEAVGVVHPGAIRGGRGTFTTVVLGWKIRGGRRVHALGPVRISLGVFELLRSIEAVGDDPARSFLAAGAESPSVLVSRMDVG</sequence>
<dbReference type="InterPro" id="IPR047657">
    <property type="entry name" value="PmbA"/>
</dbReference>
<feature type="domain" description="Metalloprotease TldD/E C-terminal" evidence="2">
    <location>
        <begin position="255"/>
        <end position="467"/>
    </location>
</feature>
<keyword evidence="4" id="KW-1185">Reference proteome</keyword>
<dbReference type="PANTHER" id="PTHR43421:SF1">
    <property type="entry name" value="METALLOPROTEASE PMBA"/>
    <property type="match status" value="1"/>
</dbReference>
<dbReference type="PANTHER" id="PTHR43421">
    <property type="entry name" value="METALLOPROTEASE PMBA"/>
    <property type="match status" value="1"/>
</dbReference>
<dbReference type="RefSeq" id="WP_380751161.1">
    <property type="nucleotide sequence ID" value="NZ_JBHSRF010000013.1"/>
</dbReference>
<feature type="compositionally biased region" description="Polar residues" evidence="1">
    <location>
        <begin position="111"/>
        <end position="121"/>
    </location>
</feature>
<dbReference type="EMBL" id="JBHSRF010000013">
    <property type="protein sequence ID" value="MFC6082023.1"/>
    <property type="molecule type" value="Genomic_DNA"/>
</dbReference>
<evidence type="ECO:0000259" key="2">
    <source>
        <dbReference type="Pfam" id="PF19289"/>
    </source>
</evidence>
<dbReference type="Proteomes" id="UP001596137">
    <property type="component" value="Unassembled WGS sequence"/>
</dbReference>
<dbReference type="InterPro" id="IPR045569">
    <property type="entry name" value="Metalloprtase-TldD/E_C"/>
</dbReference>
<feature type="region of interest" description="Disordered" evidence="1">
    <location>
        <begin position="102"/>
        <end position="127"/>
    </location>
</feature>
<evidence type="ECO:0000256" key="1">
    <source>
        <dbReference type="SAM" id="MobiDB-lite"/>
    </source>
</evidence>
<dbReference type="InterPro" id="IPR036059">
    <property type="entry name" value="TldD/PmbA_sf"/>
</dbReference>
<feature type="region of interest" description="Disordered" evidence="1">
    <location>
        <begin position="344"/>
        <end position="365"/>
    </location>
</feature>
<dbReference type="SUPFAM" id="SSF111283">
    <property type="entry name" value="Putative modulator of DNA gyrase, PmbA/TldD"/>
    <property type="match status" value="1"/>
</dbReference>
<reference evidence="4" key="1">
    <citation type="journal article" date="2019" name="Int. J. Syst. Evol. Microbiol.">
        <title>The Global Catalogue of Microorganisms (GCM) 10K type strain sequencing project: providing services to taxonomists for standard genome sequencing and annotation.</title>
        <authorList>
            <consortium name="The Broad Institute Genomics Platform"/>
            <consortium name="The Broad Institute Genome Sequencing Center for Infectious Disease"/>
            <person name="Wu L."/>
            <person name="Ma J."/>
        </authorList>
    </citation>
    <scope>NUCLEOTIDE SEQUENCE [LARGE SCALE GENOMIC DNA]</scope>
    <source>
        <strain evidence="4">JCM 30346</strain>
    </source>
</reference>
<organism evidence="3 4">
    <name type="scientific">Sphaerisporangium aureirubrum</name>
    <dbReference type="NCBI Taxonomy" id="1544736"/>
    <lineage>
        <taxon>Bacteria</taxon>
        <taxon>Bacillati</taxon>
        <taxon>Actinomycetota</taxon>
        <taxon>Actinomycetes</taxon>
        <taxon>Streptosporangiales</taxon>
        <taxon>Streptosporangiaceae</taxon>
        <taxon>Sphaerisporangium</taxon>
    </lineage>
</organism>
<dbReference type="Pfam" id="PF19289">
    <property type="entry name" value="PmbA_TldD_3rd"/>
    <property type="match status" value="1"/>
</dbReference>
<accession>A0ABW1NGM6</accession>
<evidence type="ECO:0000313" key="3">
    <source>
        <dbReference type="EMBL" id="MFC6082023.1"/>
    </source>
</evidence>
<name>A0ABW1NGM6_9ACTN</name>